<dbReference type="GeneID" id="71998908"/>
<evidence type="ECO:0008006" key="5">
    <source>
        <dbReference type="Google" id="ProtNLM"/>
    </source>
</evidence>
<gene>
    <name evidence="3" type="ORF">C8Q71DRAFT_379946</name>
</gene>
<name>A0ABQ8K0G2_9APHY</name>
<feature type="compositionally biased region" description="Polar residues" evidence="1">
    <location>
        <begin position="118"/>
        <end position="131"/>
    </location>
</feature>
<keyword evidence="4" id="KW-1185">Reference proteome</keyword>
<reference evidence="3 4" key="1">
    <citation type="journal article" date="2021" name="Environ. Microbiol.">
        <title>Gene family expansions and transcriptome signatures uncover fungal adaptations to wood decay.</title>
        <authorList>
            <person name="Hage H."/>
            <person name="Miyauchi S."/>
            <person name="Viragh M."/>
            <person name="Drula E."/>
            <person name="Min B."/>
            <person name="Chaduli D."/>
            <person name="Navarro D."/>
            <person name="Favel A."/>
            <person name="Norest M."/>
            <person name="Lesage-Meessen L."/>
            <person name="Balint B."/>
            <person name="Merenyi Z."/>
            <person name="de Eugenio L."/>
            <person name="Morin E."/>
            <person name="Martinez A.T."/>
            <person name="Baldrian P."/>
            <person name="Stursova M."/>
            <person name="Martinez M.J."/>
            <person name="Novotny C."/>
            <person name="Magnuson J.K."/>
            <person name="Spatafora J.W."/>
            <person name="Maurice S."/>
            <person name="Pangilinan J."/>
            <person name="Andreopoulos W."/>
            <person name="LaButti K."/>
            <person name="Hundley H."/>
            <person name="Na H."/>
            <person name="Kuo A."/>
            <person name="Barry K."/>
            <person name="Lipzen A."/>
            <person name="Henrissat B."/>
            <person name="Riley R."/>
            <person name="Ahrendt S."/>
            <person name="Nagy L.G."/>
            <person name="Grigoriev I.V."/>
            <person name="Martin F."/>
            <person name="Rosso M.N."/>
        </authorList>
    </citation>
    <scope>NUCLEOTIDE SEQUENCE [LARGE SCALE GENOMIC DNA]</scope>
    <source>
        <strain evidence="3 4">CIRM-BRFM 1785</strain>
    </source>
</reference>
<keyword evidence="2" id="KW-0732">Signal</keyword>
<sequence length="154" mass="16850">MHMQFALSLYVCTLPAVNAAKHAAILTPDLPHTFLATHRFTPFSSPFRAIALRRGLRRPIKARDLSLVVRSMLSSRTPIHSPLAVSSHAAGPLSPQPSSQDRVRRSRHESDALRAQPCNCTPRWSDTSPESDSPRVDAAEQGVVADATCARCFV</sequence>
<dbReference type="Proteomes" id="UP000814176">
    <property type="component" value="Unassembled WGS sequence"/>
</dbReference>
<feature type="region of interest" description="Disordered" evidence="1">
    <location>
        <begin position="83"/>
        <end position="137"/>
    </location>
</feature>
<evidence type="ECO:0000256" key="2">
    <source>
        <dbReference type="SAM" id="SignalP"/>
    </source>
</evidence>
<organism evidence="3 4">
    <name type="scientific">Rhodofomes roseus</name>
    <dbReference type="NCBI Taxonomy" id="34475"/>
    <lineage>
        <taxon>Eukaryota</taxon>
        <taxon>Fungi</taxon>
        <taxon>Dikarya</taxon>
        <taxon>Basidiomycota</taxon>
        <taxon>Agaricomycotina</taxon>
        <taxon>Agaricomycetes</taxon>
        <taxon>Polyporales</taxon>
        <taxon>Rhodofomes</taxon>
    </lineage>
</organism>
<evidence type="ECO:0000256" key="1">
    <source>
        <dbReference type="SAM" id="MobiDB-lite"/>
    </source>
</evidence>
<proteinExistence type="predicted"/>
<feature type="chain" id="PRO_5046459908" description="Secreted protein" evidence="2">
    <location>
        <begin position="20"/>
        <end position="154"/>
    </location>
</feature>
<comment type="caution">
    <text evidence="3">The sequence shown here is derived from an EMBL/GenBank/DDBJ whole genome shotgun (WGS) entry which is preliminary data.</text>
</comment>
<feature type="signal peptide" evidence="2">
    <location>
        <begin position="1"/>
        <end position="19"/>
    </location>
</feature>
<evidence type="ECO:0000313" key="3">
    <source>
        <dbReference type="EMBL" id="KAH9830142.1"/>
    </source>
</evidence>
<evidence type="ECO:0000313" key="4">
    <source>
        <dbReference type="Proteomes" id="UP000814176"/>
    </source>
</evidence>
<dbReference type="RefSeq" id="XP_047773494.1">
    <property type="nucleotide sequence ID" value="XM_047918176.1"/>
</dbReference>
<protein>
    <recommendedName>
        <fullName evidence="5">Secreted protein</fullName>
    </recommendedName>
</protein>
<accession>A0ABQ8K0G2</accession>
<dbReference type="EMBL" id="JADCUA010000033">
    <property type="protein sequence ID" value="KAH9830142.1"/>
    <property type="molecule type" value="Genomic_DNA"/>
</dbReference>